<evidence type="ECO:0008006" key="4">
    <source>
        <dbReference type="Google" id="ProtNLM"/>
    </source>
</evidence>
<feature type="compositionally biased region" description="Basic and acidic residues" evidence="1">
    <location>
        <begin position="468"/>
        <end position="479"/>
    </location>
</feature>
<dbReference type="AlphaFoldDB" id="A0ABD3MEE0"/>
<reference evidence="2 3" key="1">
    <citation type="submission" date="2024-10" db="EMBL/GenBank/DDBJ databases">
        <title>Updated reference genomes for cyclostephanoid diatoms.</title>
        <authorList>
            <person name="Roberts W.R."/>
            <person name="Alverson A.J."/>
        </authorList>
    </citation>
    <scope>NUCLEOTIDE SEQUENCE [LARGE SCALE GENOMIC DNA]</scope>
    <source>
        <strain evidence="2 3">AJA276-08</strain>
    </source>
</reference>
<dbReference type="InterPro" id="IPR009072">
    <property type="entry name" value="Histone-fold"/>
</dbReference>
<sequence>MMSAAESSFHNNVISAKASSDAPPNMNGSKVSPPPPPQPPERSGGGDGGDGNAKAAVAAASAPMTATGNEKKRHRHRHRRLRGRPRSLSEGRRSVGLSGGSPADNDASYCTEIARRSVARAALHLGMEGMEGEALDVMGSVLLGYMEMVGTTISTNVELSGRSSAHTNAYDALNAIANCTAPAAMQLGSAPSTFSSAGDQPTPPRDHGMLKEGQERGWEGLASFLFGPDWFSIPLEGEDDARGVSAKSSHASVENEGGESLQTSGKVLTPPPLKGPGGKTLMPNRPNFATNSNSAAPKVGQGKQLSNMNGTEKSVSFSLDRQHMGGDAMDTAFSSNNGGPSNDVSSSGWHAPYLDVVPPFPLVTSTENVANPHRLSGTKIPLSMHKLATEMEACRDIPSSTTLRRGGSDDPDSKLARLRDEVADKAMRAALRIPDDVYSTIGTVWGSIIKPYADSKMIPPAAAASKIKHDAASSKHHSSEPNASASVRMPPYVPNFLPPFPTDHFSNMAKDKLAKSIVTSAVMGNVLSRMKIREKRKSSDIAPSEVIKKVVSERDAVRRSVIGLGKSIGTTYWGSMQVNDDTVDDGKACVSKEGSNISNSGKVDVSVAPGEGGDSSSASKKSRFEKILPVGRASGSRLSKILEGSMNVS</sequence>
<proteinExistence type="predicted"/>
<evidence type="ECO:0000313" key="2">
    <source>
        <dbReference type="EMBL" id="KAL3762394.1"/>
    </source>
</evidence>
<feature type="region of interest" description="Disordered" evidence="1">
    <location>
        <begin position="468"/>
        <end position="487"/>
    </location>
</feature>
<dbReference type="Gene3D" id="1.10.20.10">
    <property type="entry name" value="Histone, subunit A"/>
    <property type="match status" value="1"/>
</dbReference>
<feature type="compositionally biased region" description="Basic residues" evidence="1">
    <location>
        <begin position="71"/>
        <end position="85"/>
    </location>
</feature>
<name>A0ABD3MEE0_9STRA</name>
<feature type="compositionally biased region" description="Low complexity" evidence="1">
    <location>
        <begin position="52"/>
        <end position="68"/>
    </location>
</feature>
<evidence type="ECO:0000313" key="3">
    <source>
        <dbReference type="Proteomes" id="UP001530315"/>
    </source>
</evidence>
<dbReference type="EMBL" id="JALLAZ020001828">
    <property type="protein sequence ID" value="KAL3762394.1"/>
    <property type="molecule type" value="Genomic_DNA"/>
</dbReference>
<feature type="region of interest" description="Disordered" evidence="1">
    <location>
        <begin position="600"/>
        <end position="625"/>
    </location>
</feature>
<feature type="region of interest" description="Disordered" evidence="1">
    <location>
        <begin position="242"/>
        <end position="309"/>
    </location>
</feature>
<organism evidence="2 3">
    <name type="scientific">Stephanodiscus triporus</name>
    <dbReference type="NCBI Taxonomy" id="2934178"/>
    <lineage>
        <taxon>Eukaryota</taxon>
        <taxon>Sar</taxon>
        <taxon>Stramenopiles</taxon>
        <taxon>Ochrophyta</taxon>
        <taxon>Bacillariophyta</taxon>
        <taxon>Coscinodiscophyceae</taxon>
        <taxon>Thalassiosirophycidae</taxon>
        <taxon>Stephanodiscales</taxon>
        <taxon>Stephanodiscaceae</taxon>
        <taxon>Stephanodiscus</taxon>
    </lineage>
</organism>
<feature type="compositionally biased region" description="Polar residues" evidence="1">
    <location>
        <begin position="1"/>
        <end position="18"/>
    </location>
</feature>
<dbReference type="CDD" id="cd00076">
    <property type="entry name" value="HFD_SF"/>
    <property type="match status" value="1"/>
</dbReference>
<feature type="region of interest" description="Disordered" evidence="1">
    <location>
        <begin position="190"/>
        <end position="211"/>
    </location>
</feature>
<accession>A0ABD3MEE0</accession>
<evidence type="ECO:0000256" key="1">
    <source>
        <dbReference type="SAM" id="MobiDB-lite"/>
    </source>
</evidence>
<dbReference type="Proteomes" id="UP001530315">
    <property type="component" value="Unassembled WGS sequence"/>
</dbReference>
<keyword evidence="3" id="KW-1185">Reference proteome</keyword>
<protein>
    <recommendedName>
        <fullName evidence="4">Transcription initiation factor TFIID subunit 8</fullName>
    </recommendedName>
</protein>
<gene>
    <name evidence="2" type="ORF">ACHAW5_004711</name>
</gene>
<feature type="region of interest" description="Disordered" evidence="1">
    <location>
        <begin position="1"/>
        <end position="105"/>
    </location>
</feature>
<comment type="caution">
    <text evidence="2">The sequence shown here is derived from an EMBL/GenBank/DDBJ whole genome shotgun (WGS) entry which is preliminary data.</text>
</comment>
<feature type="compositionally biased region" description="Polar residues" evidence="1">
    <location>
        <begin position="190"/>
        <end position="199"/>
    </location>
</feature>